<dbReference type="AlphaFoldDB" id="R0L6B0"/>
<feature type="compositionally biased region" description="Polar residues" evidence="1">
    <location>
        <begin position="84"/>
        <end position="102"/>
    </location>
</feature>
<accession>R0L6B0</accession>
<feature type="region of interest" description="Disordered" evidence="1">
    <location>
        <begin position="173"/>
        <end position="196"/>
    </location>
</feature>
<evidence type="ECO:0000256" key="1">
    <source>
        <dbReference type="SAM" id="MobiDB-lite"/>
    </source>
</evidence>
<protein>
    <submittedName>
        <fullName evidence="2">Uncharacterized protein</fullName>
    </submittedName>
</protein>
<proteinExistence type="predicted"/>
<evidence type="ECO:0000313" key="2">
    <source>
        <dbReference type="EMBL" id="EOA95807.1"/>
    </source>
</evidence>
<organism evidence="2 3">
    <name type="scientific">Anas platyrhynchos</name>
    <name type="common">Mallard</name>
    <name type="synonym">Anas boschas</name>
    <dbReference type="NCBI Taxonomy" id="8839"/>
    <lineage>
        <taxon>Eukaryota</taxon>
        <taxon>Metazoa</taxon>
        <taxon>Chordata</taxon>
        <taxon>Craniata</taxon>
        <taxon>Vertebrata</taxon>
        <taxon>Euteleostomi</taxon>
        <taxon>Archelosauria</taxon>
        <taxon>Archosauria</taxon>
        <taxon>Dinosauria</taxon>
        <taxon>Saurischia</taxon>
        <taxon>Theropoda</taxon>
        <taxon>Coelurosauria</taxon>
        <taxon>Aves</taxon>
        <taxon>Neognathae</taxon>
        <taxon>Galloanserae</taxon>
        <taxon>Anseriformes</taxon>
        <taxon>Anatidae</taxon>
        <taxon>Anatinae</taxon>
        <taxon>Anas</taxon>
    </lineage>
</organism>
<dbReference type="Proteomes" id="UP000296049">
    <property type="component" value="Unassembled WGS sequence"/>
</dbReference>
<keyword evidence="3" id="KW-1185">Reference proteome</keyword>
<sequence length="222" mass="23706">MSPRPLPRGLQLPPSLRAQPPVCHRVLRGTGLLGCAWIMAHEQGPGLGTAEDFSLGKTSSQTPPVAPSTGQRRVVTIKRGLSQKKYSPSSTFTEKTQTNGAVTRQLEEPVVPQLARSQRSHFQRNAAANAPFNLELTPQAHEGKVELPEDFGTVLHRARGRPGGFLSGKLGALHTEYPSGSAAPPASRRLPGGSEKAARKLLVTERTAASQVSQGSTRVKDT</sequence>
<dbReference type="EMBL" id="KB744174">
    <property type="protein sequence ID" value="EOA95807.1"/>
    <property type="molecule type" value="Genomic_DNA"/>
</dbReference>
<feature type="region of interest" description="Disordered" evidence="1">
    <location>
        <begin position="83"/>
        <end position="110"/>
    </location>
</feature>
<gene>
    <name evidence="2" type="ORF">Anapl_06646</name>
</gene>
<evidence type="ECO:0000313" key="3">
    <source>
        <dbReference type="Proteomes" id="UP000296049"/>
    </source>
</evidence>
<reference evidence="3" key="1">
    <citation type="journal article" date="2013" name="Nat. Genet.">
        <title>The duck genome and transcriptome provide insight into an avian influenza virus reservoir species.</title>
        <authorList>
            <person name="Huang Y."/>
            <person name="Li Y."/>
            <person name="Burt D.W."/>
            <person name="Chen H."/>
            <person name="Zhang Y."/>
            <person name="Qian W."/>
            <person name="Kim H."/>
            <person name="Gan S."/>
            <person name="Zhao Y."/>
            <person name="Li J."/>
            <person name="Yi K."/>
            <person name="Feng H."/>
            <person name="Zhu P."/>
            <person name="Li B."/>
            <person name="Liu Q."/>
            <person name="Fairley S."/>
            <person name="Magor K.E."/>
            <person name="Du Z."/>
            <person name="Hu X."/>
            <person name="Goodman L."/>
            <person name="Tafer H."/>
            <person name="Vignal A."/>
            <person name="Lee T."/>
            <person name="Kim K.W."/>
            <person name="Sheng Z."/>
            <person name="An Y."/>
            <person name="Searle S."/>
            <person name="Herrero J."/>
            <person name="Groenen M.A."/>
            <person name="Crooijmans R.P."/>
            <person name="Faraut T."/>
            <person name="Cai Q."/>
            <person name="Webster R.G."/>
            <person name="Aldridge J.R."/>
            <person name="Warren W.C."/>
            <person name="Bartschat S."/>
            <person name="Kehr S."/>
            <person name="Marz M."/>
            <person name="Stadler P.F."/>
            <person name="Smith J."/>
            <person name="Kraus R.H."/>
            <person name="Zhao Y."/>
            <person name="Ren L."/>
            <person name="Fei J."/>
            <person name="Morisson M."/>
            <person name="Kaiser P."/>
            <person name="Griffin D.K."/>
            <person name="Rao M."/>
            <person name="Pitel F."/>
            <person name="Wang J."/>
            <person name="Li N."/>
        </authorList>
    </citation>
    <scope>NUCLEOTIDE SEQUENCE [LARGE SCALE GENOMIC DNA]</scope>
</reference>
<name>R0L6B0_ANAPL</name>